<sequence>MVESKNSDTVHSPIVTYA</sequence>
<protein>
    <submittedName>
        <fullName evidence="1">Uncharacterized protein</fullName>
    </submittedName>
</protein>
<evidence type="ECO:0000313" key="2">
    <source>
        <dbReference type="Proteomes" id="UP000265520"/>
    </source>
</evidence>
<dbReference type="EMBL" id="LXQA011436069">
    <property type="protein sequence ID" value="MCI97212.1"/>
    <property type="molecule type" value="Genomic_DNA"/>
</dbReference>
<keyword evidence="2" id="KW-1185">Reference proteome</keyword>
<organism evidence="1 2">
    <name type="scientific">Trifolium medium</name>
    <dbReference type="NCBI Taxonomy" id="97028"/>
    <lineage>
        <taxon>Eukaryota</taxon>
        <taxon>Viridiplantae</taxon>
        <taxon>Streptophyta</taxon>
        <taxon>Embryophyta</taxon>
        <taxon>Tracheophyta</taxon>
        <taxon>Spermatophyta</taxon>
        <taxon>Magnoliopsida</taxon>
        <taxon>eudicotyledons</taxon>
        <taxon>Gunneridae</taxon>
        <taxon>Pentapetalae</taxon>
        <taxon>rosids</taxon>
        <taxon>fabids</taxon>
        <taxon>Fabales</taxon>
        <taxon>Fabaceae</taxon>
        <taxon>Papilionoideae</taxon>
        <taxon>50 kb inversion clade</taxon>
        <taxon>NPAAA clade</taxon>
        <taxon>Hologalegina</taxon>
        <taxon>IRL clade</taxon>
        <taxon>Trifolieae</taxon>
        <taxon>Trifolium</taxon>
    </lineage>
</organism>
<comment type="caution">
    <text evidence="1">The sequence shown here is derived from an EMBL/GenBank/DDBJ whole genome shotgun (WGS) entry which is preliminary data.</text>
</comment>
<proteinExistence type="predicted"/>
<name>A0A392WBV5_9FABA</name>
<dbReference type="Proteomes" id="UP000265520">
    <property type="component" value="Unassembled WGS sequence"/>
</dbReference>
<feature type="non-terminal residue" evidence="1">
    <location>
        <position position="18"/>
    </location>
</feature>
<dbReference type="AlphaFoldDB" id="A0A392WBV5"/>
<evidence type="ECO:0000313" key="1">
    <source>
        <dbReference type="EMBL" id="MCI97212.1"/>
    </source>
</evidence>
<accession>A0A392WBV5</accession>
<reference evidence="1 2" key="1">
    <citation type="journal article" date="2018" name="Front. Plant Sci.">
        <title>Red Clover (Trifolium pratense) and Zigzag Clover (T. medium) - A Picture of Genomic Similarities and Differences.</title>
        <authorList>
            <person name="Dluhosova J."/>
            <person name="Istvanek J."/>
            <person name="Nedelnik J."/>
            <person name="Repkova J."/>
        </authorList>
    </citation>
    <scope>NUCLEOTIDE SEQUENCE [LARGE SCALE GENOMIC DNA]</scope>
    <source>
        <strain evidence="2">cv. 10/8</strain>
        <tissue evidence="1">Leaf</tissue>
    </source>
</reference>